<dbReference type="KEGG" id="parq:DSM112329_03842"/>
<accession>A0AAU7B064</accession>
<dbReference type="PANTHER" id="PTHR42899">
    <property type="entry name" value="SPERMATOGENESIS-ASSOCIATED PROTEIN 20"/>
    <property type="match status" value="1"/>
</dbReference>
<dbReference type="InterPro" id="IPR036249">
    <property type="entry name" value="Thioredoxin-like_sf"/>
</dbReference>
<gene>
    <name evidence="2" type="ORF">DSM112329_03842</name>
</gene>
<dbReference type="InterPro" id="IPR012341">
    <property type="entry name" value="6hp_glycosidase-like_sf"/>
</dbReference>
<dbReference type="PANTHER" id="PTHR42899:SF1">
    <property type="entry name" value="SPERMATOGENESIS-ASSOCIATED PROTEIN 20"/>
    <property type="match status" value="1"/>
</dbReference>
<dbReference type="AlphaFoldDB" id="A0AAU7B064"/>
<protein>
    <recommendedName>
        <fullName evidence="1">Spermatogenesis-associated protein 20-like TRX domain-containing protein</fullName>
    </recommendedName>
</protein>
<dbReference type="CDD" id="cd02955">
    <property type="entry name" value="SSP411"/>
    <property type="match status" value="1"/>
</dbReference>
<evidence type="ECO:0000259" key="1">
    <source>
        <dbReference type="Pfam" id="PF03190"/>
    </source>
</evidence>
<dbReference type="InterPro" id="IPR024705">
    <property type="entry name" value="Ssp411"/>
</dbReference>
<evidence type="ECO:0000313" key="2">
    <source>
        <dbReference type="EMBL" id="XAY06964.1"/>
    </source>
</evidence>
<dbReference type="Gene3D" id="3.40.30.10">
    <property type="entry name" value="Glutaredoxin"/>
    <property type="match status" value="1"/>
</dbReference>
<feature type="domain" description="Spermatogenesis-associated protein 20-like TRX" evidence="1">
    <location>
        <begin position="5"/>
        <end position="165"/>
    </location>
</feature>
<organism evidence="2">
    <name type="scientific">Paraconexibacter sp. AEG42_29</name>
    <dbReference type="NCBI Taxonomy" id="2997339"/>
    <lineage>
        <taxon>Bacteria</taxon>
        <taxon>Bacillati</taxon>
        <taxon>Actinomycetota</taxon>
        <taxon>Thermoleophilia</taxon>
        <taxon>Solirubrobacterales</taxon>
        <taxon>Paraconexibacteraceae</taxon>
        <taxon>Paraconexibacter</taxon>
    </lineage>
</organism>
<proteinExistence type="predicted"/>
<dbReference type="RefSeq" id="WP_354698177.1">
    <property type="nucleotide sequence ID" value="NZ_CP114014.1"/>
</dbReference>
<dbReference type="EMBL" id="CP114014">
    <property type="protein sequence ID" value="XAY06964.1"/>
    <property type="molecule type" value="Genomic_DNA"/>
</dbReference>
<dbReference type="SUPFAM" id="SSF48208">
    <property type="entry name" value="Six-hairpin glycosidases"/>
    <property type="match status" value="1"/>
</dbReference>
<dbReference type="InterPro" id="IPR004879">
    <property type="entry name" value="Ssp411-like_TRX"/>
</dbReference>
<dbReference type="SUPFAM" id="SSF52833">
    <property type="entry name" value="Thioredoxin-like"/>
    <property type="match status" value="1"/>
</dbReference>
<sequence>MADANALAQETSPYLLQHAHNPVAWMPWGAAALERAATEDKPLLVSIGYSSCHWCHVMERESFEDEAVAAVMNEHFVCVKVDREERPDVDAIAMEYVQGATGHGGWPLNVFLTPDQVPFHGGTYFPPQERHGLPSWQQVLLAVAEAWRTQADEIRATRGKLAERLGGGARLRPARRTFDPAALDQAVGSLSELHDAVNGGWGTAPKFPAASTIEFLLRRGDTSTTVQTMKCMAGGGINDQIGGGFARYSVDATWTVPHFEKMLYDNALLARAYLHGWQLTGDEDLRRVCEETLDWALREMHAEDGGFFSALDADSEGVEGKFYVWTVDELRAVLGEDADAAIRWLGATEQGNFVDPHHPADPGAPGLNVLEDRGPRPDDETVERIRATLLRVRGERVWPGLDDKRLTAWNALMISALADAGAVLHRADYVDAARDTAQFLLDRLRDADGRLLRTYNQGAAKLPAYLEDHAFLLEALITLHEATFEARWLHEATALADVLLARFIDSENGGFFSTADDHEQLLARRKDLEDSPIPAGGSAAAFGLLRLAALTGEHRYEEAGVSQLTLLHEIAARYPSAFGHLLQALDFHLRPTREVAIVGPAEGRAPLVAAVRSTLRGDLVLSGGDGTDAAGLALLEGRVPVDGRAAAYVCENFACQRPVTDPDELLALLDA</sequence>
<name>A0AAU7B064_9ACTN</name>
<dbReference type="Gene3D" id="1.50.10.10">
    <property type="match status" value="1"/>
</dbReference>
<dbReference type="Pfam" id="PF03190">
    <property type="entry name" value="Thioredox_DsbH"/>
    <property type="match status" value="1"/>
</dbReference>
<dbReference type="PIRSF" id="PIRSF006402">
    <property type="entry name" value="UCP006402_thioredoxin"/>
    <property type="match status" value="1"/>
</dbReference>
<reference evidence="2" key="1">
    <citation type="submission" date="2022-12" db="EMBL/GenBank/DDBJ databases">
        <title>Paraconexibacter alkalitolerans sp. nov. and Baekduia alba sp. nov., isolated from soil and emended description of the genera Paraconexibacter (Chun et al., 2020) and Baekduia (An et al., 2020).</title>
        <authorList>
            <person name="Vieira S."/>
            <person name="Huber K.J."/>
            <person name="Geppert A."/>
            <person name="Wolf J."/>
            <person name="Neumann-Schaal M."/>
            <person name="Muesken M."/>
            <person name="Overmann J."/>
        </authorList>
    </citation>
    <scope>NUCLEOTIDE SEQUENCE</scope>
    <source>
        <strain evidence="2">AEG42_29</strain>
    </source>
</reference>
<dbReference type="GO" id="GO:0005975">
    <property type="term" value="P:carbohydrate metabolic process"/>
    <property type="evidence" value="ECO:0007669"/>
    <property type="project" value="InterPro"/>
</dbReference>
<dbReference type="InterPro" id="IPR008928">
    <property type="entry name" value="6-hairpin_glycosidase_sf"/>
</dbReference>